<dbReference type="Proteomes" id="UP000245655">
    <property type="component" value="Unassembled WGS sequence"/>
</dbReference>
<dbReference type="AlphaFoldDB" id="A0A2V2A5T8"/>
<dbReference type="RefSeq" id="WP_109589358.1">
    <property type="nucleotide sequence ID" value="NZ_CAJGZY010000001.1"/>
</dbReference>
<keyword evidence="1" id="KW-0732">Signal</keyword>
<dbReference type="SUPFAM" id="SSF101874">
    <property type="entry name" value="YceI-like"/>
    <property type="match status" value="1"/>
</dbReference>
<dbReference type="InterPro" id="IPR036761">
    <property type="entry name" value="TTHA0802/YceI-like_sf"/>
</dbReference>
<feature type="chain" id="PRO_5016060419" evidence="1">
    <location>
        <begin position="33"/>
        <end position="204"/>
    </location>
</feature>
<dbReference type="GeneID" id="60253965"/>
<dbReference type="SMART" id="SM00867">
    <property type="entry name" value="YceI"/>
    <property type="match status" value="1"/>
</dbReference>
<dbReference type="InterPro" id="IPR007372">
    <property type="entry name" value="Lipid/polyisoprenoid-bd_YceI"/>
</dbReference>
<evidence type="ECO:0000256" key="1">
    <source>
        <dbReference type="SAM" id="SignalP"/>
    </source>
</evidence>
<feature type="signal peptide" evidence="1">
    <location>
        <begin position="1"/>
        <end position="32"/>
    </location>
</feature>
<sequence length="204" mass="22849">MSILSFILKKSNIYPLLTLTLLIISAAHSSHAASYTINPAGTHVRFAIERFQSPDTAGGFYNVQGQLQYDSSLKTGNISLVIPISSLNTGNKAFNQTLTGPSFFDMQRFPLARFDSNKWYFSQDKSRPMVTKVDGHLTLHGETHPISLTATKFDCYLHPALKKDICGGDFTAMIDRTKWNIDKYAWFGVTKNLHLNIQVEATKQ</sequence>
<protein>
    <submittedName>
        <fullName evidence="3">Polyisoprenoid-binding protein YceI</fullName>
    </submittedName>
</protein>
<accession>A0A2V2A5T8</accession>
<evidence type="ECO:0000259" key="2">
    <source>
        <dbReference type="SMART" id="SM00867"/>
    </source>
</evidence>
<organism evidence="3 4">
    <name type="scientific">Psychrobacter immobilis</name>
    <dbReference type="NCBI Taxonomy" id="498"/>
    <lineage>
        <taxon>Bacteria</taxon>
        <taxon>Pseudomonadati</taxon>
        <taxon>Pseudomonadota</taxon>
        <taxon>Gammaproteobacteria</taxon>
        <taxon>Moraxellales</taxon>
        <taxon>Moraxellaceae</taxon>
        <taxon>Psychrobacter</taxon>
    </lineage>
</organism>
<feature type="domain" description="Lipid/polyisoprenoid-binding YceI-like" evidence="2">
    <location>
        <begin position="34"/>
        <end position="202"/>
    </location>
</feature>
<dbReference type="Gene3D" id="2.40.128.110">
    <property type="entry name" value="Lipid/polyisoprenoid-binding, YceI-like"/>
    <property type="match status" value="1"/>
</dbReference>
<dbReference type="PANTHER" id="PTHR34406:SF2">
    <property type="entry name" value="PERIPLASMIC PROTEIN"/>
    <property type="match status" value="1"/>
</dbReference>
<evidence type="ECO:0000313" key="3">
    <source>
        <dbReference type="EMBL" id="PWK15245.1"/>
    </source>
</evidence>
<name>A0A2V2A5T8_PSYIM</name>
<dbReference type="Pfam" id="PF04264">
    <property type="entry name" value="YceI"/>
    <property type="match status" value="1"/>
</dbReference>
<evidence type="ECO:0000313" key="4">
    <source>
        <dbReference type="Proteomes" id="UP000245655"/>
    </source>
</evidence>
<dbReference type="EMBL" id="QGGM01000001">
    <property type="protein sequence ID" value="PWK15245.1"/>
    <property type="molecule type" value="Genomic_DNA"/>
</dbReference>
<reference evidence="3 4" key="1">
    <citation type="submission" date="2018-05" db="EMBL/GenBank/DDBJ databases">
        <title>Genomic Encyclopedia of Type Strains, Phase IV (KMG-IV): sequencing the most valuable type-strain genomes for metagenomic binning, comparative biology and taxonomic classification.</title>
        <authorList>
            <person name="Goeker M."/>
        </authorList>
    </citation>
    <scope>NUCLEOTIDE SEQUENCE [LARGE SCALE GENOMIC DNA]</scope>
    <source>
        <strain evidence="3 4">DSM 7229</strain>
    </source>
</reference>
<gene>
    <name evidence="3" type="ORF">C8D84_101192</name>
</gene>
<proteinExistence type="predicted"/>
<dbReference type="PANTHER" id="PTHR34406">
    <property type="entry name" value="PROTEIN YCEI"/>
    <property type="match status" value="1"/>
</dbReference>
<comment type="caution">
    <text evidence="3">The sequence shown here is derived from an EMBL/GenBank/DDBJ whole genome shotgun (WGS) entry which is preliminary data.</text>
</comment>
<keyword evidence="4" id="KW-1185">Reference proteome</keyword>